<dbReference type="KEGG" id="sdv:BN159_1703"/>
<reference evidence="1 2" key="1">
    <citation type="journal article" date="2012" name="J. Bacteriol.">
        <title>Genome sequence of the bacterium Streptomyces davawensis JCM 4913 and heterologous production of the unique antibiotic roseoflavin.</title>
        <authorList>
            <person name="Jankowitsch F."/>
            <person name="Schwarz J."/>
            <person name="Ruckert C."/>
            <person name="Gust B."/>
            <person name="Szczepanowski R."/>
            <person name="Blom J."/>
            <person name="Pelzer S."/>
            <person name="Kalinowski J."/>
            <person name="Mack M."/>
        </authorList>
    </citation>
    <scope>NUCLEOTIDE SEQUENCE [LARGE SCALE GENOMIC DNA]</scope>
    <source>
        <strain evidence="2">DSM 101723 / JCM 4913 / KCC S-0913 / 768</strain>
    </source>
</reference>
<dbReference type="HOGENOM" id="CLU_1021702_0_0_11"/>
<evidence type="ECO:0000313" key="1">
    <source>
        <dbReference type="EMBL" id="CCK26082.1"/>
    </source>
</evidence>
<dbReference type="AlphaFoldDB" id="K4QYT2"/>
<organism evidence="1 2">
    <name type="scientific">Streptomyces davaonensis (strain DSM 101723 / JCM 4913 / KCC S-0913 / 768)</name>
    <dbReference type="NCBI Taxonomy" id="1214101"/>
    <lineage>
        <taxon>Bacteria</taxon>
        <taxon>Bacillati</taxon>
        <taxon>Actinomycetota</taxon>
        <taxon>Actinomycetes</taxon>
        <taxon>Kitasatosporales</taxon>
        <taxon>Streptomycetaceae</taxon>
        <taxon>Streptomyces</taxon>
    </lineage>
</organism>
<gene>
    <name evidence="1" type="ORF">BN159_1703</name>
</gene>
<accession>K4QYT2</accession>
<sequence>MQAMRDNSRSEQAVGFLLGLIDEESAGRVRARVGLPAAEAPEASVRRLQRTWHWGHFLPASVALWILENDSPALNSVLFRHLEPQPGLRRAVVRGLPFGPGRTDPVRVDTVLLNQEPEVPPSYGQLGLVGCLRAVTTMNEGRAASSMVLTRADWATVGEADRERPLPGYARWSLSIRPDCPPEVRAGFGSHAKFTHRLRQAGILESPAEFALSYDPAVQVLETLGMGRALFHQRAREAEEALRPLVEEHLGEREEAWAVLAQLMETFHGSTRELVMTAGAIA</sequence>
<dbReference type="PATRIC" id="fig|1214101.3.peg.1727"/>
<protein>
    <submittedName>
        <fullName evidence="1">Uncharacterized protein</fullName>
    </submittedName>
</protein>
<evidence type="ECO:0000313" key="2">
    <source>
        <dbReference type="Proteomes" id="UP000008043"/>
    </source>
</evidence>
<name>K4QYT2_STRDJ</name>
<dbReference type="eggNOG" id="ENOG50342NB">
    <property type="taxonomic scope" value="Bacteria"/>
</dbReference>
<proteinExistence type="predicted"/>
<keyword evidence="2" id="KW-1185">Reference proteome</keyword>
<dbReference type="EMBL" id="HE971709">
    <property type="protein sequence ID" value="CCK26082.1"/>
    <property type="molecule type" value="Genomic_DNA"/>
</dbReference>
<dbReference type="Proteomes" id="UP000008043">
    <property type="component" value="Chromosome"/>
</dbReference>
<dbReference type="STRING" id="1214101.BN159_1703"/>